<comment type="caution">
    <text evidence="1">The sequence shown here is derived from an EMBL/GenBank/DDBJ whole genome shotgun (WGS) entry which is preliminary data.</text>
</comment>
<evidence type="ECO:0000313" key="2">
    <source>
        <dbReference type="Proteomes" id="UP001524499"/>
    </source>
</evidence>
<reference evidence="1 2" key="1">
    <citation type="submission" date="2022-07" db="EMBL/GenBank/DDBJ databases">
        <title>Methylomonas rivi sp. nov., Methylomonas rosea sp. nov., Methylomonas aureus sp. nov. and Methylomonas subterranea sp. nov., four novel methanotrophs isolated from a freshwater creek and the deep terrestrial subsurface.</title>
        <authorList>
            <person name="Abin C."/>
            <person name="Sankaranarayanan K."/>
            <person name="Garner C."/>
            <person name="Sindelar R."/>
            <person name="Kotary K."/>
            <person name="Garner R."/>
            <person name="Barclay S."/>
            <person name="Lawson P."/>
            <person name="Krumholz L."/>
        </authorList>
    </citation>
    <scope>NUCLEOTIDE SEQUENCE [LARGE SCALE GENOMIC DNA]</scope>
    <source>
        <strain evidence="1 2">SURF-2</strain>
    </source>
</reference>
<keyword evidence="2" id="KW-1185">Reference proteome</keyword>
<dbReference type="RefSeq" id="WP_256603547.1">
    <property type="nucleotide sequence ID" value="NZ_JANIBJ010000032.1"/>
</dbReference>
<dbReference type="EMBL" id="JANIBJ010000032">
    <property type="protein sequence ID" value="MCQ8105537.1"/>
    <property type="molecule type" value="Genomic_DNA"/>
</dbReference>
<gene>
    <name evidence="1" type="ORF">NP590_15605</name>
</gene>
<evidence type="ECO:0000313" key="1">
    <source>
        <dbReference type="EMBL" id="MCQ8105537.1"/>
    </source>
</evidence>
<sequence length="137" mass="15431">MSSLKDIARFKSALFSPLLPEHCQVNPEVYGAELAFWLCSELARRGIATSYPNSEDWGWFIEFLPGSGAEFAVHCCNVEGRRDEWLLSLRRHARKMFGRDKPPFAEAATLVEGIRELLVGSPGIAELEWLYRGEDAA</sequence>
<organism evidence="1 2">
    <name type="scientific">Methylomonas subterranea</name>
    <dbReference type="NCBI Taxonomy" id="2952225"/>
    <lineage>
        <taxon>Bacteria</taxon>
        <taxon>Pseudomonadati</taxon>
        <taxon>Pseudomonadota</taxon>
        <taxon>Gammaproteobacteria</taxon>
        <taxon>Methylococcales</taxon>
        <taxon>Methylococcaceae</taxon>
        <taxon>Methylomonas</taxon>
    </lineage>
</organism>
<dbReference type="Proteomes" id="UP001524499">
    <property type="component" value="Unassembled WGS sequence"/>
</dbReference>
<name>A0ABT1TJ89_9GAMM</name>
<proteinExistence type="predicted"/>
<accession>A0ABT1TJ89</accession>
<protein>
    <submittedName>
        <fullName evidence="1">Uncharacterized protein</fullName>
    </submittedName>
</protein>